<sequence length="75" mass="8423">MKTWEEVEAARYPCPEGVDSWIRGGELRMLTRRHTARIDAGAYRGIGYAPGLRPCTRLAHSRFSLAPAHWFPPAG</sequence>
<dbReference type="Proteomes" id="UP000004221">
    <property type="component" value="Unassembled WGS sequence"/>
</dbReference>
<dbReference type="EMBL" id="CAGS01000189">
    <property type="protein sequence ID" value="CCF83739.1"/>
    <property type="molecule type" value="Genomic_DNA"/>
</dbReference>
<evidence type="ECO:0000313" key="2">
    <source>
        <dbReference type="Proteomes" id="UP000004221"/>
    </source>
</evidence>
<protein>
    <submittedName>
        <fullName evidence="1">Uncharacterized protein</fullName>
    </submittedName>
</protein>
<keyword evidence="2" id="KW-1185">Reference proteome</keyword>
<comment type="caution">
    <text evidence="1">The sequence shown here is derived from an EMBL/GenBank/DDBJ whole genome shotgun (WGS) entry which is preliminary data.</text>
</comment>
<reference evidence="1 2" key="1">
    <citation type="journal article" date="2012" name="ISME J.">
        <title>Nitrification expanded: discovery, physiology and genomics of a nitrite-oxidizing bacterium from the phylum Chloroflexi.</title>
        <authorList>
            <person name="Sorokin D.Y."/>
            <person name="Lucker S."/>
            <person name="Vejmelkova D."/>
            <person name="Kostrikina N.A."/>
            <person name="Kleerebezem R."/>
            <person name="Rijpstra W.I."/>
            <person name="Damste J.S."/>
            <person name="Le Paslier D."/>
            <person name="Muyzer G."/>
            <person name="Wagner M."/>
            <person name="van Loosdrecht M.C."/>
            <person name="Daims H."/>
        </authorList>
    </citation>
    <scope>NUCLEOTIDE SEQUENCE [LARGE SCALE GENOMIC DNA]</scope>
    <source>
        <strain evidence="2">none</strain>
    </source>
</reference>
<organism evidence="1 2">
    <name type="scientific">Nitrolancea hollandica Lb</name>
    <dbReference type="NCBI Taxonomy" id="1129897"/>
    <lineage>
        <taxon>Bacteria</taxon>
        <taxon>Pseudomonadati</taxon>
        <taxon>Thermomicrobiota</taxon>
        <taxon>Thermomicrobia</taxon>
        <taxon>Sphaerobacterales</taxon>
        <taxon>Sphaerobacterineae</taxon>
        <taxon>Sphaerobacteraceae</taxon>
        <taxon>Nitrolancea</taxon>
    </lineage>
</organism>
<proteinExistence type="predicted"/>
<accession>I4EGC7</accession>
<evidence type="ECO:0000313" key="1">
    <source>
        <dbReference type="EMBL" id="CCF83739.1"/>
    </source>
</evidence>
<dbReference type="AlphaFoldDB" id="I4EGC7"/>
<name>I4EGC7_9BACT</name>
<gene>
    <name evidence="1" type="ORF">NITHO_2690008</name>
</gene>